<evidence type="ECO:0000256" key="1">
    <source>
        <dbReference type="SAM" id="Phobius"/>
    </source>
</evidence>
<keyword evidence="1" id="KW-1133">Transmembrane helix</keyword>
<keyword evidence="3" id="KW-1185">Reference proteome</keyword>
<evidence type="ECO:0000313" key="3">
    <source>
        <dbReference type="Proteomes" id="UP000076983"/>
    </source>
</evidence>
<feature type="transmembrane region" description="Helical" evidence="1">
    <location>
        <begin position="16"/>
        <end position="41"/>
    </location>
</feature>
<proteinExistence type="predicted"/>
<keyword evidence="1" id="KW-0472">Membrane</keyword>
<dbReference type="Proteomes" id="UP000076983">
    <property type="component" value="Unassembled WGS sequence"/>
</dbReference>
<sequence>MAVEVLNKLNSEQEKAIYGGGVILSTIVALTPLILSGITVISNVIKMFSSKTGELKTKENTMKWDDSKGSTREPKIIYMAY</sequence>
<protein>
    <submittedName>
        <fullName evidence="2">Uncharacterized protein</fullName>
    </submittedName>
</protein>
<comment type="caution">
    <text evidence="2">The sequence shown here is derived from an EMBL/GenBank/DDBJ whole genome shotgun (WGS) entry which is preliminary data.</text>
</comment>
<dbReference type="EMBL" id="LVLH01000046">
    <property type="protein sequence ID" value="OAB48710.1"/>
    <property type="molecule type" value="Genomic_DNA"/>
</dbReference>
<name>A0A162QHW9_9BACT</name>
<reference evidence="2 3" key="1">
    <citation type="submission" date="2016-03" db="EMBL/GenBank/DDBJ databases">
        <title>Genome sequence of Mycoplasma gallinarum strain Mgn_IPT.</title>
        <authorList>
            <person name="Yacoub E."/>
            <person name="Sirand-Pugnet P."/>
            <person name="Barre A."/>
            <person name="Maurier F."/>
            <person name="Blanchard A."/>
            <person name="Ben Abdelmoumen B.M."/>
        </authorList>
    </citation>
    <scope>NUCLEOTIDE SEQUENCE [LARGE SCALE GENOMIC DNA]</scope>
    <source>
        <strain evidence="2 3">Mgn_IPT</strain>
    </source>
</reference>
<dbReference type="RefSeq" id="WP_051521768.1">
    <property type="nucleotide sequence ID" value="NZ_LVLH01000046.1"/>
</dbReference>
<dbReference type="OrthoDB" id="400697at2"/>
<gene>
    <name evidence="2" type="ORF">MGALLINA_05560</name>
</gene>
<evidence type="ECO:0000313" key="2">
    <source>
        <dbReference type="EMBL" id="OAB48710.1"/>
    </source>
</evidence>
<dbReference type="AlphaFoldDB" id="A0A162QHW9"/>
<dbReference type="STRING" id="29557.MGALLINA_05560"/>
<organism evidence="2 3">
    <name type="scientific">Mycoplasmopsis gallinarum</name>
    <dbReference type="NCBI Taxonomy" id="29557"/>
    <lineage>
        <taxon>Bacteria</taxon>
        <taxon>Bacillati</taxon>
        <taxon>Mycoplasmatota</taxon>
        <taxon>Mycoplasmoidales</taxon>
        <taxon>Metamycoplasmataceae</taxon>
        <taxon>Mycoplasmopsis</taxon>
    </lineage>
</organism>
<keyword evidence="1" id="KW-0812">Transmembrane</keyword>
<accession>A0A162QHW9</accession>
<dbReference type="PATRIC" id="fig|29557.3.peg.562"/>